<dbReference type="Pfam" id="PF03547">
    <property type="entry name" value="Mem_trans"/>
    <property type="match status" value="1"/>
</dbReference>
<evidence type="ECO:0000256" key="2">
    <source>
        <dbReference type="ARBA" id="ARBA00022448"/>
    </source>
</evidence>
<dbReference type="Gene3D" id="1.20.1070.10">
    <property type="entry name" value="Rhodopsin 7-helix transmembrane proteins"/>
    <property type="match status" value="1"/>
</dbReference>
<gene>
    <name evidence="10" type="ORF">GPM918_LOCUS11264</name>
    <name evidence="11" type="ORF">SRO942_LOCUS11263</name>
</gene>
<feature type="region of interest" description="Disordered" evidence="6">
    <location>
        <begin position="961"/>
        <end position="981"/>
    </location>
</feature>
<feature type="transmembrane region" description="Helical" evidence="7">
    <location>
        <begin position="230"/>
        <end position="253"/>
    </location>
</feature>
<dbReference type="GO" id="GO:0007031">
    <property type="term" value="P:peroxisome organization"/>
    <property type="evidence" value="ECO:0007669"/>
    <property type="project" value="TreeGrafter"/>
</dbReference>
<comment type="caution">
    <text evidence="10">The sequence shown here is derived from an EMBL/GenBank/DDBJ whole genome shotgun (WGS) entry which is preliminary data.</text>
</comment>
<keyword evidence="4 7" id="KW-1133">Transmembrane helix</keyword>
<dbReference type="PROSITE" id="PS50929">
    <property type="entry name" value="ABC_TM1F"/>
    <property type="match status" value="1"/>
</dbReference>
<dbReference type="OrthoDB" id="2133778at2759"/>
<dbReference type="InterPro" id="IPR000832">
    <property type="entry name" value="GPCR_2_secretin-like"/>
</dbReference>
<evidence type="ECO:0000313" key="10">
    <source>
        <dbReference type="EMBL" id="CAF0951400.1"/>
    </source>
</evidence>
<evidence type="ECO:0000256" key="3">
    <source>
        <dbReference type="ARBA" id="ARBA00022692"/>
    </source>
</evidence>
<evidence type="ECO:0000313" key="11">
    <source>
        <dbReference type="EMBL" id="CAF3727054.1"/>
    </source>
</evidence>
<keyword evidence="2" id="KW-0813">Transport</keyword>
<feature type="transmembrane region" description="Helical" evidence="7">
    <location>
        <begin position="67"/>
        <end position="86"/>
    </location>
</feature>
<dbReference type="Gene3D" id="3.40.50.300">
    <property type="entry name" value="P-loop containing nucleotide triphosphate hydrolases"/>
    <property type="match status" value="1"/>
</dbReference>
<feature type="transmembrane region" description="Helical" evidence="7">
    <location>
        <begin position="205"/>
        <end position="224"/>
    </location>
</feature>
<keyword evidence="3 7" id="KW-0812">Transmembrane</keyword>
<feature type="transmembrane region" description="Helical" evidence="7">
    <location>
        <begin position="996"/>
        <end position="1015"/>
    </location>
</feature>
<dbReference type="Proteomes" id="UP000663829">
    <property type="component" value="Unassembled WGS sequence"/>
</dbReference>
<feature type="transmembrane region" description="Helical" evidence="7">
    <location>
        <begin position="336"/>
        <end position="357"/>
    </location>
</feature>
<feature type="domain" description="G-protein coupled receptors family 2 profile 2" evidence="8">
    <location>
        <begin position="371"/>
        <end position="499"/>
    </location>
</feature>
<dbReference type="InterPro" id="IPR027417">
    <property type="entry name" value="P-loop_NTPase"/>
</dbReference>
<dbReference type="InterPro" id="IPR004776">
    <property type="entry name" value="Mem_transp_PIN-like"/>
</dbReference>
<feature type="transmembrane region" description="Helical" evidence="7">
    <location>
        <begin position="480"/>
        <end position="504"/>
    </location>
</feature>
<evidence type="ECO:0000256" key="4">
    <source>
        <dbReference type="ARBA" id="ARBA00022989"/>
    </source>
</evidence>
<dbReference type="EMBL" id="CAJNOQ010002317">
    <property type="protein sequence ID" value="CAF0951400.1"/>
    <property type="molecule type" value="Genomic_DNA"/>
</dbReference>
<evidence type="ECO:0000256" key="7">
    <source>
        <dbReference type="SAM" id="Phobius"/>
    </source>
</evidence>
<feature type="region of interest" description="Disordered" evidence="6">
    <location>
        <begin position="571"/>
        <end position="590"/>
    </location>
</feature>
<feature type="transmembrane region" description="Helical" evidence="7">
    <location>
        <begin position="659"/>
        <end position="680"/>
    </location>
</feature>
<dbReference type="GO" id="GO:0140359">
    <property type="term" value="F:ABC-type transporter activity"/>
    <property type="evidence" value="ECO:0007669"/>
    <property type="project" value="InterPro"/>
</dbReference>
<sequence length="1401" mass="160530">MIIHLITRMKLSPFFIAMNNTTVDSIRAIDKELYPALIQCFIIIGFGYIAGQLSILTQSHSIGLSRYISHFALPALIFKNLVVIHFGMVSWPFLASIFIGKSVIFFLTALTTSFIQRPMNYANVGLYSIITSQSNDFALGYPIVEALYQHSHPDFLRYIYLIAPISLVILNPLGFLLIEIQPRLGAKRSDSSTCLRLISKIIPNLCKNPIIIATVLGCIFNRIFKQTLPYMLLRIVTPLADSFSATALFYLGLQLVGKIRKLHSYVIITVIILSMIKSVFLPLLIRQIVLMLKPNDSKNLTLEYSNYGFLYGTFPVAPTVVFFVPEGNMFLQSIASTCLVVSTLLAAPIMLISAKMIALSTIDIKTSTSYENALSQAGFDVSLISLFCTIIVFIGFMLKRRWKKTALIHRYTLILLILQLMLALWNIPSYYMNTSTSTLQNIVQGIGGVFFALSTRTWSASIALALMVRVCYGVQKTRQFCWFYHLFGWSFPIMSTIIVCVQSSKKQSPLALEKFGVIHIISSMIILFISVLLGTCCLIRVARRTYRLKHDENQRRLSHNDLSVTINESKPLINTDDNSSRQSDELNETTTTSASITFDSYSANGLIEANPQILRHGILLSLLTLNGVLCFSILAWSFVDPSRNTGIYYELQFLDSVLLYGQGFITFLVFALDVDVLLPIARSLAAGLKYVGYGGLQEFLNANTQTKNMEKKPRLMDDDTLINFEQNVKPNFLNHITELNSLISIDADKQNLVFNGTVFIDWLLKNIMSHGLNLLFLKRFYKLFHVFIPISRLSLTNIDKNSSTPKYSCPYLHPLLLILVILGNEGLLEYVIYLVGLLPAKFYVQLGASPNNRDIPAFKWLVIQSFVYVCFNAFLKSSSHFLASILYVKWRTSLVCYLQTFYFTKQRYFHLSNTTYEQKYKQKQEEESRQTYKNYTLQAANEGDNVSHSNSSILVSLNSSASSPSSSSQVSNDSFIDVDNPDQRITQDTDQLCRTLADIIPLLLVSPFTIAFYVYRTWQITGYWGPLSIFLYFIPSTIINKYFISFVSRTIYKQNSYEGGYRYLHAQIRNYNEPIAFYDGGLFELKRFNLYFKSKIRAILYRRIIQEFFLSLTTNLYDYIGSILSYLLISITMFIFHLYDHLPPSDITKTISETSFITMYLIFRFSMLNDLTDKMTIIAANTHRVQIFVEWMSKVDLKWNDSNSQSAASTIGDSGSGKTSLFRVLYSLWPVTTLNGKFYFDRTQSFLLPQRPYFTNQSLYDELFYPNYATHLPTIDQQTEIKRLLTEWNLAHILQHVNSNLFLCPRYSWNDLLSPGELQRLSFIRFLLQEKFQIQSIKLLFLDEITSSVDLNTEMKIYNYLMEKRLTIISIGHRQSLKKYHQIELKIYVNGVYTIEDIMHN</sequence>
<reference evidence="10" key="1">
    <citation type="submission" date="2021-02" db="EMBL/GenBank/DDBJ databases">
        <authorList>
            <person name="Nowell W R."/>
        </authorList>
    </citation>
    <scope>NUCLEOTIDE SEQUENCE</scope>
</reference>
<dbReference type="GO" id="GO:0007166">
    <property type="term" value="P:cell surface receptor signaling pathway"/>
    <property type="evidence" value="ECO:0007669"/>
    <property type="project" value="InterPro"/>
</dbReference>
<evidence type="ECO:0000259" key="9">
    <source>
        <dbReference type="PROSITE" id="PS50929"/>
    </source>
</evidence>
<feature type="transmembrane region" description="Helical" evidence="7">
    <location>
        <begin position="516"/>
        <end position="539"/>
    </location>
</feature>
<evidence type="ECO:0000256" key="1">
    <source>
        <dbReference type="ARBA" id="ARBA00004141"/>
    </source>
</evidence>
<dbReference type="PANTHER" id="PTHR11384:SF59">
    <property type="entry name" value="LYSOSOMAL COBALAMIN TRANSPORTER ABCD4"/>
    <property type="match status" value="1"/>
</dbReference>
<evidence type="ECO:0000259" key="8">
    <source>
        <dbReference type="PROSITE" id="PS50261"/>
    </source>
</evidence>
<organism evidence="10 12">
    <name type="scientific">Didymodactylos carnosus</name>
    <dbReference type="NCBI Taxonomy" id="1234261"/>
    <lineage>
        <taxon>Eukaryota</taxon>
        <taxon>Metazoa</taxon>
        <taxon>Spiralia</taxon>
        <taxon>Gnathifera</taxon>
        <taxon>Rotifera</taxon>
        <taxon>Eurotatoria</taxon>
        <taxon>Bdelloidea</taxon>
        <taxon>Philodinida</taxon>
        <taxon>Philodinidae</taxon>
        <taxon>Didymodactylos</taxon>
    </lineage>
</organism>
<feature type="transmembrane region" description="Helical" evidence="7">
    <location>
        <begin position="265"/>
        <end position="285"/>
    </location>
</feature>
<dbReference type="GO" id="GO:0042760">
    <property type="term" value="P:very long-chain fatty acid catabolic process"/>
    <property type="evidence" value="ECO:0007669"/>
    <property type="project" value="TreeGrafter"/>
</dbReference>
<feature type="transmembrane region" description="Helical" evidence="7">
    <location>
        <begin position="93"/>
        <end position="115"/>
    </location>
</feature>
<dbReference type="GO" id="GO:0004930">
    <property type="term" value="F:G protein-coupled receptor activity"/>
    <property type="evidence" value="ECO:0007669"/>
    <property type="project" value="InterPro"/>
</dbReference>
<evidence type="ECO:0000256" key="5">
    <source>
        <dbReference type="ARBA" id="ARBA00023136"/>
    </source>
</evidence>
<dbReference type="InterPro" id="IPR050835">
    <property type="entry name" value="ABC_transporter_sub-D"/>
</dbReference>
<dbReference type="Pfam" id="PF00002">
    <property type="entry name" value="7tm_2"/>
    <property type="match status" value="1"/>
</dbReference>
<evidence type="ECO:0000313" key="12">
    <source>
        <dbReference type="Proteomes" id="UP000663829"/>
    </source>
</evidence>
<dbReference type="SUPFAM" id="SSF90123">
    <property type="entry name" value="ABC transporter transmembrane region"/>
    <property type="match status" value="1"/>
</dbReference>
<accession>A0A814CZS2</accession>
<feature type="transmembrane region" description="Helical" evidence="7">
    <location>
        <begin position="33"/>
        <end position="55"/>
    </location>
</feature>
<dbReference type="SUPFAM" id="SSF52540">
    <property type="entry name" value="P-loop containing nucleoside triphosphate hydrolases"/>
    <property type="match status" value="1"/>
</dbReference>
<feature type="transmembrane region" description="Helical" evidence="7">
    <location>
        <begin position="410"/>
        <end position="428"/>
    </location>
</feature>
<feature type="transmembrane region" description="Helical" evidence="7">
    <location>
        <begin position="1021"/>
        <end position="1044"/>
    </location>
</feature>
<feature type="transmembrane region" description="Helical" evidence="7">
    <location>
        <begin position="857"/>
        <end position="875"/>
    </location>
</feature>
<feature type="transmembrane region" description="Helical" evidence="7">
    <location>
        <begin position="305"/>
        <end position="324"/>
    </location>
</feature>
<feature type="transmembrane region" description="Helical" evidence="7">
    <location>
        <begin position="448"/>
        <end position="468"/>
    </location>
</feature>
<dbReference type="EMBL" id="CAJOBC010002316">
    <property type="protein sequence ID" value="CAF3727054.1"/>
    <property type="molecule type" value="Genomic_DNA"/>
</dbReference>
<dbReference type="Pfam" id="PF06472">
    <property type="entry name" value="ABC_membrane_2"/>
    <property type="match status" value="2"/>
</dbReference>
<dbReference type="GO" id="GO:0015910">
    <property type="term" value="P:long-chain fatty acid import into peroxisome"/>
    <property type="evidence" value="ECO:0007669"/>
    <property type="project" value="TreeGrafter"/>
</dbReference>
<feature type="transmembrane region" description="Helical" evidence="7">
    <location>
        <begin position="158"/>
        <end position="178"/>
    </location>
</feature>
<dbReference type="PANTHER" id="PTHR11384">
    <property type="entry name" value="ATP-BINDING CASSETTE, SUB-FAMILY D MEMBER"/>
    <property type="match status" value="1"/>
</dbReference>
<dbReference type="InterPro" id="IPR017981">
    <property type="entry name" value="GPCR_2-like_7TM"/>
</dbReference>
<dbReference type="GO" id="GO:0005524">
    <property type="term" value="F:ATP binding"/>
    <property type="evidence" value="ECO:0007669"/>
    <property type="project" value="InterPro"/>
</dbReference>
<dbReference type="InterPro" id="IPR036640">
    <property type="entry name" value="ABC1_TM_sf"/>
</dbReference>
<evidence type="ECO:0000256" key="6">
    <source>
        <dbReference type="SAM" id="MobiDB-lite"/>
    </source>
</evidence>
<dbReference type="GO" id="GO:0005778">
    <property type="term" value="C:peroxisomal membrane"/>
    <property type="evidence" value="ECO:0007669"/>
    <property type="project" value="TreeGrafter"/>
</dbReference>
<feature type="compositionally biased region" description="Low complexity" evidence="6">
    <location>
        <begin position="961"/>
        <end position="974"/>
    </location>
</feature>
<dbReference type="GO" id="GO:0005324">
    <property type="term" value="F:long-chain fatty acid transmembrane transporter activity"/>
    <property type="evidence" value="ECO:0007669"/>
    <property type="project" value="TreeGrafter"/>
</dbReference>
<feature type="domain" description="ABC transmembrane type-1" evidence="9">
    <location>
        <begin position="983"/>
        <end position="1128"/>
    </location>
</feature>
<name>A0A814CZS2_9BILA</name>
<proteinExistence type="predicted"/>
<keyword evidence="12" id="KW-1185">Reference proteome</keyword>
<feature type="transmembrane region" description="Helical" evidence="7">
    <location>
        <begin position="618"/>
        <end position="639"/>
    </location>
</feature>
<dbReference type="PROSITE" id="PS50261">
    <property type="entry name" value="G_PROTEIN_RECEP_F2_4"/>
    <property type="match status" value="1"/>
</dbReference>
<comment type="subcellular location">
    <subcellularLocation>
        <location evidence="1">Membrane</location>
        <topology evidence="1">Multi-pass membrane protein</topology>
    </subcellularLocation>
</comment>
<protein>
    <recommendedName>
        <fullName evidence="13">ABC transporter domain-containing protein</fullName>
    </recommendedName>
</protein>
<dbReference type="Proteomes" id="UP000681722">
    <property type="component" value="Unassembled WGS sequence"/>
</dbReference>
<dbReference type="InterPro" id="IPR011527">
    <property type="entry name" value="ABC1_TM_dom"/>
</dbReference>
<keyword evidence="5 7" id="KW-0472">Membrane</keyword>
<feature type="transmembrane region" description="Helical" evidence="7">
    <location>
        <begin position="815"/>
        <end position="837"/>
    </location>
</feature>
<feature type="transmembrane region" description="Helical" evidence="7">
    <location>
        <begin position="1116"/>
        <end position="1139"/>
    </location>
</feature>
<dbReference type="GO" id="GO:0006635">
    <property type="term" value="P:fatty acid beta-oxidation"/>
    <property type="evidence" value="ECO:0007669"/>
    <property type="project" value="TreeGrafter"/>
</dbReference>
<feature type="transmembrane region" description="Helical" evidence="7">
    <location>
        <begin position="377"/>
        <end position="398"/>
    </location>
</feature>
<evidence type="ECO:0008006" key="13">
    <source>
        <dbReference type="Google" id="ProtNLM"/>
    </source>
</evidence>